<dbReference type="KEGG" id="grl:LPB144_11825"/>
<keyword evidence="3" id="KW-1185">Reference proteome</keyword>
<dbReference type="STRING" id="1913577.LPB144_11825"/>
<dbReference type="Gene3D" id="2.40.160.60">
    <property type="entry name" value="Outer membrane protein transport protein (OMPP1/FadL/TodX)"/>
    <property type="match status" value="1"/>
</dbReference>
<evidence type="ECO:0000256" key="1">
    <source>
        <dbReference type="SAM" id="SignalP"/>
    </source>
</evidence>
<accession>A0A1L3J7D3</accession>
<organism evidence="2 3">
    <name type="scientific">Christiangramia salexigens</name>
    <dbReference type="NCBI Taxonomy" id="1913577"/>
    <lineage>
        <taxon>Bacteria</taxon>
        <taxon>Pseudomonadati</taxon>
        <taxon>Bacteroidota</taxon>
        <taxon>Flavobacteriia</taxon>
        <taxon>Flavobacteriales</taxon>
        <taxon>Flavobacteriaceae</taxon>
        <taxon>Christiangramia</taxon>
    </lineage>
</organism>
<keyword evidence="1" id="KW-0732">Signal</keyword>
<proteinExistence type="predicted"/>
<dbReference type="RefSeq" id="WP_072553742.1">
    <property type="nucleotide sequence ID" value="NZ_CP018153.1"/>
</dbReference>
<dbReference type="Proteomes" id="UP000182510">
    <property type="component" value="Chromosome"/>
</dbReference>
<feature type="signal peptide" evidence="1">
    <location>
        <begin position="1"/>
        <end position="19"/>
    </location>
</feature>
<protein>
    <recommendedName>
        <fullName evidence="4">Outer membrane protein</fullName>
    </recommendedName>
</protein>
<dbReference type="OrthoDB" id="1491239at2"/>
<sequence length="414" mass="45698">MIKRFIVIVAIFTAMAAGAQENVSSPYSYYGIGLTNFKGTVENRAMGGLSIFNDSIHANLQNPAAYGRLRLTNYTVGASHDRVKLESSEASDNAKITSLDYLALGIPIGNNIGIGVGLIPYTSVGYRITDVQDETATRLRGRGGMNKVFLSAGYAINDNFSIGVDANYNFGNFQNRRTVIRDGIQQGTRDVNRSDIKGFNFNFGANYQRMISEDMELHLSGTYTPAIDLNSDNFREVSTIAFFNNQEVVTDTRDLDIADTDFTFPSKISFGAGIGKTNKWFVGAEYSNLGSSSYEDSFSFRNDGGRYEDASQLSVGGFYIPQYNSFTNYFDRVVYRAGFRYDGTGLIINDESIKEFGISFGLGLPVGPTFSNANLGIELGQRGTKDSGLIQENFFRVSVGLSLNDKWFTKRKFN</sequence>
<dbReference type="AlphaFoldDB" id="A0A1L3J7D3"/>
<evidence type="ECO:0000313" key="2">
    <source>
        <dbReference type="EMBL" id="APG61052.1"/>
    </source>
</evidence>
<evidence type="ECO:0000313" key="3">
    <source>
        <dbReference type="Proteomes" id="UP000182510"/>
    </source>
</evidence>
<dbReference type="SUPFAM" id="SSF56935">
    <property type="entry name" value="Porins"/>
    <property type="match status" value="1"/>
</dbReference>
<evidence type="ECO:0008006" key="4">
    <source>
        <dbReference type="Google" id="ProtNLM"/>
    </source>
</evidence>
<name>A0A1L3J7D3_9FLAO</name>
<dbReference type="EMBL" id="CP018153">
    <property type="protein sequence ID" value="APG61052.1"/>
    <property type="molecule type" value="Genomic_DNA"/>
</dbReference>
<gene>
    <name evidence="2" type="ORF">LPB144_11825</name>
</gene>
<feature type="chain" id="PRO_5013335499" description="Outer membrane protein" evidence="1">
    <location>
        <begin position="20"/>
        <end position="414"/>
    </location>
</feature>
<reference evidence="2 3" key="1">
    <citation type="submission" date="2016-11" db="EMBL/GenBank/DDBJ databases">
        <title>Gramella sp. LPB0144 isolated from marine environment.</title>
        <authorList>
            <person name="Kim E."/>
            <person name="Yi H."/>
        </authorList>
    </citation>
    <scope>NUCLEOTIDE SEQUENCE [LARGE SCALE GENOMIC DNA]</scope>
    <source>
        <strain evidence="2 3">LPB0144</strain>
    </source>
</reference>